<evidence type="ECO:0000256" key="6">
    <source>
        <dbReference type="ARBA" id="ARBA00023136"/>
    </source>
</evidence>
<evidence type="ECO:0000256" key="7">
    <source>
        <dbReference type="ARBA" id="ARBA00023306"/>
    </source>
</evidence>
<organism evidence="10 11">
    <name type="scientific">Candidatus Blochmanniella camponoti</name>
    <dbReference type="NCBI Taxonomy" id="108080"/>
    <lineage>
        <taxon>Bacteria</taxon>
        <taxon>Pseudomonadati</taxon>
        <taxon>Pseudomonadota</taxon>
        <taxon>Gammaproteobacteria</taxon>
        <taxon>Enterobacterales</taxon>
        <taxon>Enterobacteriaceae</taxon>
        <taxon>ant endosymbionts</taxon>
        <taxon>Candidatus Blochmanniella</taxon>
    </lineage>
</organism>
<dbReference type="GO" id="GO:0051301">
    <property type="term" value="P:cell division"/>
    <property type="evidence" value="ECO:0007669"/>
    <property type="project" value="UniProtKB-KW"/>
</dbReference>
<keyword evidence="2 8" id="KW-1003">Cell membrane</keyword>
<evidence type="ECO:0000256" key="1">
    <source>
        <dbReference type="ARBA" id="ARBA00004401"/>
    </source>
</evidence>
<dbReference type="HAMAP" id="MF_00910">
    <property type="entry name" value="FtsL"/>
    <property type="match status" value="1"/>
</dbReference>
<gene>
    <name evidence="8 10" type="primary">ftsL</name>
    <name evidence="10" type="ORF">M9404_00330</name>
</gene>
<evidence type="ECO:0000256" key="2">
    <source>
        <dbReference type="ARBA" id="ARBA00022475"/>
    </source>
</evidence>
<dbReference type="NCBIfam" id="NF008040">
    <property type="entry name" value="PRK10772.1"/>
    <property type="match status" value="1"/>
</dbReference>
<evidence type="ECO:0000256" key="4">
    <source>
        <dbReference type="ARBA" id="ARBA00022692"/>
    </source>
</evidence>
<keyword evidence="5 8" id="KW-1133">Transmembrane helix</keyword>
<keyword evidence="6 8" id="KW-0472">Membrane</keyword>
<accession>A0ABY4SRE6</accession>
<keyword evidence="11" id="KW-1185">Reference proteome</keyword>
<evidence type="ECO:0000256" key="3">
    <source>
        <dbReference type="ARBA" id="ARBA00022618"/>
    </source>
</evidence>
<comment type="subunit">
    <text evidence="8">Part of a complex composed of FtsB, FtsL and FtsQ.</text>
</comment>
<evidence type="ECO:0000313" key="10">
    <source>
        <dbReference type="EMBL" id="URJ24572.1"/>
    </source>
</evidence>
<dbReference type="Proteomes" id="UP001056483">
    <property type="component" value="Chromosome"/>
</dbReference>
<reference evidence="10" key="1">
    <citation type="submission" date="2022-05" db="EMBL/GenBank/DDBJ databases">
        <title>Impact of host demography and evolutionary history on endosymbiont molecular evolution: a test in carpenter ants (Genus Camponotus) and their Blochmannia endosymbionts.</title>
        <authorList>
            <person name="Manthey J.D."/>
            <person name="Giron J.C."/>
            <person name="Hruska J.P."/>
        </authorList>
    </citation>
    <scope>NUCLEOTIDE SEQUENCE</scope>
    <source>
        <strain evidence="10">C-050</strain>
    </source>
</reference>
<feature type="transmembrane region" description="Helical" evidence="8">
    <location>
        <begin position="32"/>
        <end position="52"/>
    </location>
</feature>
<keyword evidence="7 8" id="KW-0131">Cell cycle</keyword>
<protein>
    <recommendedName>
        <fullName evidence="8 9">Cell division protein FtsL</fullName>
    </recommendedName>
</protein>
<dbReference type="PANTHER" id="PTHR37479:SF1">
    <property type="entry name" value="CELL DIVISION PROTEIN FTSL"/>
    <property type="match status" value="1"/>
</dbReference>
<evidence type="ECO:0000256" key="8">
    <source>
        <dbReference type="HAMAP-Rule" id="MF_00910"/>
    </source>
</evidence>
<keyword evidence="4 8" id="KW-0812">Transmembrane</keyword>
<evidence type="ECO:0000256" key="5">
    <source>
        <dbReference type="ARBA" id="ARBA00022989"/>
    </source>
</evidence>
<name>A0ABY4SRE6_9ENTR</name>
<sequence>MRGKIGYLNMTEKKQYNLVNIIYDDLYLYSKWQLLLLLLVLISAMLVVLVTYQTRSMIIDREKLVLEKNNLDTEWRSLILEEKILSHHNRIERIAMDKLQMHYAELTQDNILY</sequence>
<proteinExistence type="inferred from homology"/>
<comment type="function">
    <text evidence="8">Essential cell division protein. May link together the upstream cell division proteins, which are predominantly cytoplasmic, with the downstream cell division proteins, which are predominantly periplasmic.</text>
</comment>
<evidence type="ECO:0000256" key="9">
    <source>
        <dbReference type="NCBIfam" id="TIGR02209"/>
    </source>
</evidence>
<dbReference type="RefSeq" id="WP_250248126.1">
    <property type="nucleotide sequence ID" value="NZ_CP097750.1"/>
</dbReference>
<dbReference type="Pfam" id="PF04999">
    <property type="entry name" value="FtsL"/>
    <property type="match status" value="1"/>
</dbReference>
<keyword evidence="8" id="KW-0997">Cell inner membrane</keyword>
<dbReference type="NCBIfam" id="TIGR02209">
    <property type="entry name" value="ftsL_broad"/>
    <property type="match status" value="1"/>
</dbReference>
<comment type="subcellular location">
    <subcellularLocation>
        <location evidence="8">Cell inner membrane</location>
        <topology evidence="8">Single-pass type II membrane protein</topology>
    </subcellularLocation>
    <subcellularLocation>
        <location evidence="1">Cell membrane</location>
        <topology evidence="1">Single-pass type II membrane protein</topology>
    </subcellularLocation>
    <text evidence="8">Localizes to the division septum where it forms a ring structure.</text>
</comment>
<dbReference type="EMBL" id="CP097750">
    <property type="protein sequence ID" value="URJ24572.1"/>
    <property type="molecule type" value="Genomic_DNA"/>
</dbReference>
<dbReference type="PANTHER" id="PTHR37479">
    <property type="entry name" value="CELL DIVISION PROTEIN FTSL"/>
    <property type="match status" value="1"/>
</dbReference>
<dbReference type="InterPro" id="IPR011922">
    <property type="entry name" value="Cell_div_FtsL"/>
</dbReference>
<keyword evidence="3 8" id="KW-0132">Cell division</keyword>
<comment type="similarity">
    <text evidence="8">Belongs to the FtsL family.</text>
</comment>
<evidence type="ECO:0000313" key="11">
    <source>
        <dbReference type="Proteomes" id="UP001056483"/>
    </source>
</evidence>